<evidence type="ECO:0000313" key="1">
    <source>
        <dbReference type="EMBL" id="CAE7431572.1"/>
    </source>
</evidence>
<dbReference type="EMBL" id="CAJNDS010002324">
    <property type="protein sequence ID" value="CAE7431572.1"/>
    <property type="molecule type" value="Genomic_DNA"/>
</dbReference>
<sequence>MGVSMKEAAKSIPWEEMTRKAQAMASAVKKKMEEVPWDEIAEKAKATGVSMKDAAVSMGLSIKEAAEDIPWDDIAEQAKQYGVSMKEAASNIQWGSMGKKLEKLGDKLGDMAEKAHAKASTWCCCDTVDRESEITLQPPTGAKAK</sequence>
<keyword evidence="2" id="KW-1185">Reference proteome</keyword>
<gene>
    <name evidence="1" type="primary">Eef2k</name>
    <name evidence="1" type="ORF">SNAT2548_LOCUS23456</name>
</gene>
<reference evidence="1" key="1">
    <citation type="submission" date="2021-02" db="EMBL/GenBank/DDBJ databases">
        <authorList>
            <person name="Dougan E. K."/>
            <person name="Rhodes N."/>
            <person name="Thang M."/>
            <person name="Chan C."/>
        </authorList>
    </citation>
    <scope>NUCLEOTIDE SEQUENCE</scope>
</reference>
<accession>A0A812RCM8</accession>
<dbReference type="AlphaFoldDB" id="A0A812RCM8"/>
<organism evidence="1 2">
    <name type="scientific">Symbiodinium natans</name>
    <dbReference type="NCBI Taxonomy" id="878477"/>
    <lineage>
        <taxon>Eukaryota</taxon>
        <taxon>Sar</taxon>
        <taxon>Alveolata</taxon>
        <taxon>Dinophyceae</taxon>
        <taxon>Suessiales</taxon>
        <taxon>Symbiodiniaceae</taxon>
        <taxon>Symbiodinium</taxon>
    </lineage>
</organism>
<protein>
    <submittedName>
        <fullName evidence="1">Eef2k protein</fullName>
    </submittedName>
</protein>
<dbReference type="OrthoDB" id="444058at2759"/>
<name>A0A812RCM8_9DINO</name>
<dbReference type="Proteomes" id="UP000604046">
    <property type="component" value="Unassembled WGS sequence"/>
</dbReference>
<proteinExistence type="predicted"/>
<comment type="caution">
    <text evidence="1">The sequence shown here is derived from an EMBL/GenBank/DDBJ whole genome shotgun (WGS) entry which is preliminary data.</text>
</comment>
<evidence type="ECO:0000313" key="2">
    <source>
        <dbReference type="Proteomes" id="UP000604046"/>
    </source>
</evidence>